<evidence type="ECO:0000256" key="1">
    <source>
        <dbReference type="SAM" id="MobiDB-lite"/>
    </source>
</evidence>
<dbReference type="PROSITE" id="PS50143">
    <property type="entry name" value="BIR_REPEAT_2"/>
    <property type="match status" value="2"/>
</dbReference>
<keyword evidence="3" id="KW-1185">Reference proteome</keyword>
<reference evidence="2 3" key="1">
    <citation type="submission" date="2024-02" db="EMBL/GenBank/DDBJ databases">
        <title>Chromosome-scale genome assembly of the rough periwinkle Littorina saxatilis.</title>
        <authorList>
            <person name="De Jode A."/>
            <person name="Faria R."/>
            <person name="Formenti G."/>
            <person name="Sims Y."/>
            <person name="Smith T.P."/>
            <person name="Tracey A."/>
            <person name="Wood J.M.D."/>
            <person name="Zagrodzka Z.B."/>
            <person name="Johannesson K."/>
            <person name="Butlin R.K."/>
            <person name="Leder E.H."/>
        </authorList>
    </citation>
    <scope>NUCLEOTIDE SEQUENCE [LARGE SCALE GENOMIC DNA]</scope>
    <source>
        <strain evidence="2">Snail1</strain>
        <tissue evidence="2">Muscle</tissue>
    </source>
</reference>
<sequence length="294" mass="33264">MPTDFCISRYFPGLKLPDAKNFEANRLVTYKNWNNEHIFASTLAEAGFSHTGQGDEVECCFCKLRYSDWQPGLKPIEIHRQHSPNCYLFTEDLVQAKVGPNIRVPSTKRSRMDNASLVKTYLNKQGASCCGVPDTGVQENKDDNVNAPVQFAGVRMRRERRFARAGSNSNFVVPQTADGNPPYTASESVEEEESVGTYPQFSMEGKREHTYRHFPLDREALVDQLRGQGFFYTGHQDIVICYFCGLGLHQWLAGDDPAIAHARWRPDCRHLHNVVSSAFIQAIRREMENVGAAQ</sequence>
<name>A0AAN9GGU5_9CAEN</name>
<protein>
    <submittedName>
        <fullName evidence="2">Uncharacterized protein</fullName>
    </submittedName>
</protein>
<feature type="region of interest" description="Disordered" evidence="1">
    <location>
        <begin position="170"/>
        <end position="197"/>
    </location>
</feature>
<evidence type="ECO:0000313" key="2">
    <source>
        <dbReference type="EMBL" id="KAK7107942.1"/>
    </source>
</evidence>
<organism evidence="2 3">
    <name type="scientific">Littorina saxatilis</name>
    <dbReference type="NCBI Taxonomy" id="31220"/>
    <lineage>
        <taxon>Eukaryota</taxon>
        <taxon>Metazoa</taxon>
        <taxon>Spiralia</taxon>
        <taxon>Lophotrochozoa</taxon>
        <taxon>Mollusca</taxon>
        <taxon>Gastropoda</taxon>
        <taxon>Caenogastropoda</taxon>
        <taxon>Littorinimorpha</taxon>
        <taxon>Littorinoidea</taxon>
        <taxon>Littorinidae</taxon>
        <taxon>Littorina</taxon>
    </lineage>
</organism>
<proteinExistence type="predicted"/>
<gene>
    <name evidence="2" type="ORF">V1264_015768</name>
</gene>
<comment type="caution">
    <text evidence="2">The sequence shown here is derived from an EMBL/GenBank/DDBJ whole genome shotgun (WGS) entry which is preliminary data.</text>
</comment>
<dbReference type="AlphaFoldDB" id="A0AAN9GGU5"/>
<evidence type="ECO:0000313" key="3">
    <source>
        <dbReference type="Proteomes" id="UP001374579"/>
    </source>
</evidence>
<dbReference type="SMART" id="SM00238">
    <property type="entry name" value="BIR"/>
    <property type="match status" value="2"/>
</dbReference>
<dbReference type="InterPro" id="IPR050784">
    <property type="entry name" value="IAP"/>
</dbReference>
<dbReference type="InterPro" id="IPR001370">
    <property type="entry name" value="BIR_rpt"/>
</dbReference>
<dbReference type="PANTHER" id="PTHR10044">
    <property type="entry name" value="INHIBITOR OF APOPTOSIS"/>
    <property type="match status" value="1"/>
</dbReference>
<dbReference type="GO" id="GO:0051726">
    <property type="term" value="P:regulation of cell cycle"/>
    <property type="evidence" value="ECO:0007669"/>
    <property type="project" value="TreeGrafter"/>
</dbReference>
<dbReference type="EMBL" id="JBAMIC010000004">
    <property type="protein sequence ID" value="KAK7107942.1"/>
    <property type="molecule type" value="Genomic_DNA"/>
</dbReference>
<dbReference type="Pfam" id="PF00653">
    <property type="entry name" value="BIR"/>
    <property type="match status" value="2"/>
</dbReference>
<dbReference type="Gene3D" id="1.10.1170.10">
    <property type="entry name" value="Inhibitor Of Apoptosis Protein (2mihbC-IAP-1), Chain A"/>
    <property type="match status" value="2"/>
</dbReference>
<accession>A0AAN9GGU5</accession>
<dbReference type="GO" id="GO:0005737">
    <property type="term" value="C:cytoplasm"/>
    <property type="evidence" value="ECO:0007669"/>
    <property type="project" value="TreeGrafter"/>
</dbReference>
<dbReference type="PANTHER" id="PTHR10044:SF139">
    <property type="entry name" value="DEATH-ASSOCIATED INHIBITOR OF APOPTOSIS 2"/>
    <property type="match status" value="1"/>
</dbReference>
<dbReference type="GO" id="GO:0005634">
    <property type="term" value="C:nucleus"/>
    <property type="evidence" value="ECO:0007669"/>
    <property type="project" value="TreeGrafter"/>
</dbReference>
<dbReference type="CDD" id="cd00022">
    <property type="entry name" value="BIR"/>
    <property type="match status" value="2"/>
</dbReference>
<dbReference type="Proteomes" id="UP001374579">
    <property type="component" value="Unassembled WGS sequence"/>
</dbReference>
<dbReference type="SUPFAM" id="SSF57924">
    <property type="entry name" value="Inhibitor of apoptosis (IAP) repeat"/>
    <property type="match status" value="2"/>
</dbReference>